<dbReference type="PANTHER" id="PTHR43174">
    <property type="entry name" value="UDP-N-ACETYLGLUCOSAMINE 2-EPIMERASE"/>
    <property type="match status" value="1"/>
</dbReference>
<dbReference type="InParanoid" id="A0A263D978"/>
<dbReference type="NCBIfam" id="TIGR00236">
    <property type="entry name" value="wecB"/>
    <property type="match status" value="1"/>
</dbReference>
<dbReference type="SUPFAM" id="SSF53756">
    <property type="entry name" value="UDP-Glycosyltransferase/glycogen phosphorylase"/>
    <property type="match status" value="1"/>
</dbReference>
<sequence length="373" mass="39519">MEIMLLAGTRPEAVKVAPLVHALRDHPRLTARLVHSGQHQDVVDQAFACFGLTADDYLRVPGRSTGTQAELVSGLLPEMERLLRERRPAAVVVQGDTSTVLAGALSAFWLGIPVVHLEAGLRTYELDSPFPEEGNRQMVSRIAALHLAPTAAAATALRAEGVPADRIALTGNTVVDAVLRVAATRPAAGDPELARLEAGLRRDGRRLVLVTSHRRESWGEPMDRTLDAVRRIVARHPDVEVLLPLHPNPAVRSRISAGLGGVERVTLTEPLGYADLIGALRLADLVLTDSGGIQEEAPTFGTPVLVLREVTERREAVDAGSAWLVGTDADLIVKTAGLVLDGQLTVPAGVNPFGDGTAALRSVTAIDGLLAAA</sequence>
<dbReference type="GO" id="GO:0008761">
    <property type="term" value="F:UDP-N-acetylglucosamine 2-epimerase activity"/>
    <property type="evidence" value="ECO:0007669"/>
    <property type="project" value="UniProtKB-EC"/>
</dbReference>
<dbReference type="InterPro" id="IPR003331">
    <property type="entry name" value="UDP_GlcNAc_Epimerase_2_dom"/>
</dbReference>
<evidence type="ECO:0000256" key="1">
    <source>
        <dbReference type="ARBA" id="ARBA00023235"/>
    </source>
</evidence>
<dbReference type="PANTHER" id="PTHR43174:SF2">
    <property type="entry name" value="UDP-N-ACETYLGLUCOSAMINE 2-EPIMERASE"/>
    <property type="match status" value="1"/>
</dbReference>
<dbReference type="EMBL" id="NKYE01000001">
    <property type="protein sequence ID" value="OZM75013.1"/>
    <property type="molecule type" value="Genomic_DNA"/>
</dbReference>
<keyword evidence="7" id="KW-1185">Reference proteome</keyword>
<evidence type="ECO:0000256" key="3">
    <source>
        <dbReference type="ARBA" id="ARBA00038858"/>
    </source>
</evidence>
<evidence type="ECO:0000256" key="4">
    <source>
        <dbReference type="RuleBase" id="RU003513"/>
    </source>
</evidence>
<feature type="domain" description="UDP-N-acetylglucosamine 2-epimerase" evidence="5">
    <location>
        <begin position="22"/>
        <end position="366"/>
    </location>
</feature>
<comment type="caution">
    <text evidence="6">The sequence shown here is derived from an EMBL/GenBank/DDBJ whole genome shotgun (WGS) entry which is preliminary data.</text>
</comment>
<dbReference type="RefSeq" id="WP_094860793.1">
    <property type="nucleotide sequence ID" value="NZ_NKYE01000001.1"/>
</dbReference>
<dbReference type="OrthoDB" id="9803238at2"/>
<evidence type="ECO:0000256" key="2">
    <source>
        <dbReference type="ARBA" id="ARBA00038209"/>
    </source>
</evidence>
<protein>
    <recommendedName>
        <fullName evidence="3">UDP-N-acetylglucosamine 2-epimerase (non-hydrolyzing)</fullName>
        <ecNumber evidence="3">5.1.3.14</ecNumber>
    </recommendedName>
</protein>
<evidence type="ECO:0000313" key="6">
    <source>
        <dbReference type="EMBL" id="OZM75013.1"/>
    </source>
</evidence>
<proteinExistence type="inferred from homology"/>
<name>A0A263D978_9PSEU</name>
<dbReference type="CDD" id="cd03786">
    <property type="entry name" value="GTB_UDP-GlcNAc_2-Epimerase"/>
    <property type="match status" value="1"/>
</dbReference>
<keyword evidence="1 4" id="KW-0413">Isomerase</keyword>
<reference evidence="6 7" key="1">
    <citation type="submission" date="2017-07" db="EMBL/GenBank/DDBJ databases">
        <title>Amycolatopsis antarcticus sp. nov., isolated from the surface of an Antarcticus brown macroalga.</title>
        <authorList>
            <person name="Wang J."/>
            <person name="Leiva S."/>
            <person name="Huang J."/>
            <person name="Huang Y."/>
        </authorList>
    </citation>
    <scope>NUCLEOTIDE SEQUENCE [LARGE SCALE GENOMIC DNA]</scope>
    <source>
        <strain evidence="6 7">AU-G6</strain>
    </source>
</reference>
<dbReference type="EC" id="5.1.3.14" evidence="3"/>
<dbReference type="AlphaFoldDB" id="A0A263D978"/>
<dbReference type="Pfam" id="PF02350">
    <property type="entry name" value="Epimerase_2"/>
    <property type="match status" value="1"/>
</dbReference>
<dbReference type="Proteomes" id="UP000242444">
    <property type="component" value="Unassembled WGS sequence"/>
</dbReference>
<gene>
    <name evidence="6" type="ORF">CFN78_02155</name>
</gene>
<accession>A0A263D978</accession>
<comment type="similarity">
    <text evidence="2 4">Belongs to the UDP-N-acetylglucosamine 2-epimerase family.</text>
</comment>
<dbReference type="InterPro" id="IPR029767">
    <property type="entry name" value="WecB-like"/>
</dbReference>
<evidence type="ECO:0000313" key="7">
    <source>
        <dbReference type="Proteomes" id="UP000242444"/>
    </source>
</evidence>
<evidence type="ECO:0000259" key="5">
    <source>
        <dbReference type="Pfam" id="PF02350"/>
    </source>
</evidence>
<dbReference type="Gene3D" id="3.40.50.2000">
    <property type="entry name" value="Glycogen Phosphorylase B"/>
    <property type="match status" value="2"/>
</dbReference>
<organism evidence="6 7">
    <name type="scientific">Amycolatopsis antarctica</name>
    <dbReference type="NCBI Taxonomy" id="1854586"/>
    <lineage>
        <taxon>Bacteria</taxon>
        <taxon>Bacillati</taxon>
        <taxon>Actinomycetota</taxon>
        <taxon>Actinomycetes</taxon>
        <taxon>Pseudonocardiales</taxon>
        <taxon>Pseudonocardiaceae</taxon>
        <taxon>Amycolatopsis</taxon>
    </lineage>
</organism>